<organism evidence="2 3">
    <name type="scientific">Brucella pseudogrignonensis</name>
    <dbReference type="NCBI Taxonomy" id="419475"/>
    <lineage>
        <taxon>Bacteria</taxon>
        <taxon>Pseudomonadati</taxon>
        <taxon>Pseudomonadota</taxon>
        <taxon>Alphaproteobacteria</taxon>
        <taxon>Hyphomicrobiales</taxon>
        <taxon>Brucellaceae</taxon>
        <taxon>Brucella/Ochrobactrum group</taxon>
        <taxon>Brucella</taxon>
    </lineage>
</organism>
<proteinExistence type="predicted"/>
<gene>
    <name evidence="2" type="ORF">CEV34_2765</name>
</gene>
<evidence type="ECO:0000256" key="1">
    <source>
        <dbReference type="SAM" id="MobiDB-lite"/>
    </source>
</evidence>
<comment type="caution">
    <text evidence="2">The sequence shown here is derived from an EMBL/GenBank/DDBJ whole genome shotgun (WGS) entry which is preliminary data.</text>
</comment>
<evidence type="ECO:0000313" key="2">
    <source>
        <dbReference type="EMBL" id="OYR25293.1"/>
    </source>
</evidence>
<feature type="region of interest" description="Disordered" evidence="1">
    <location>
        <begin position="1"/>
        <end position="38"/>
    </location>
</feature>
<dbReference type="AlphaFoldDB" id="A0A256GDV3"/>
<dbReference type="Proteomes" id="UP000216188">
    <property type="component" value="Unassembled WGS sequence"/>
</dbReference>
<accession>A0A256GDV3</accession>
<sequence length="38" mass="4308">MRLAQRSEKRRGHDFHDPRHIKNDINSPGEIRAGGAAI</sequence>
<protein>
    <submittedName>
        <fullName evidence="2">Uncharacterized protein</fullName>
    </submittedName>
</protein>
<feature type="compositionally biased region" description="Basic and acidic residues" evidence="1">
    <location>
        <begin position="14"/>
        <end position="23"/>
    </location>
</feature>
<keyword evidence="3" id="KW-1185">Reference proteome</keyword>
<name>A0A256GDV3_9HYPH</name>
<reference evidence="2 3" key="1">
    <citation type="submission" date="2017-07" db="EMBL/GenBank/DDBJ databases">
        <title>Phylogenetic study on the rhizospheric bacterium Ochrobactrum sp. A44.</title>
        <authorList>
            <person name="Krzyzanowska D.M."/>
            <person name="Ossowicki A."/>
            <person name="Rajewska M."/>
            <person name="Maciag T."/>
            <person name="Kaczynski Z."/>
            <person name="Czerwicka M."/>
            <person name="Jafra S."/>
        </authorList>
    </citation>
    <scope>NUCLEOTIDE SEQUENCE [LARGE SCALE GENOMIC DNA]</scope>
    <source>
        <strain evidence="2 3">CCUG 30717</strain>
    </source>
</reference>
<dbReference type="EMBL" id="NNRM01000022">
    <property type="protein sequence ID" value="OYR25293.1"/>
    <property type="molecule type" value="Genomic_DNA"/>
</dbReference>
<evidence type="ECO:0000313" key="3">
    <source>
        <dbReference type="Proteomes" id="UP000216188"/>
    </source>
</evidence>